<dbReference type="EMBL" id="JANBUN010003033">
    <property type="protein sequence ID" value="KAJ2793036.1"/>
    <property type="molecule type" value="Genomic_DNA"/>
</dbReference>
<comment type="caution">
    <text evidence="1">The sequence shown here is derived from an EMBL/GenBank/DDBJ whole genome shotgun (WGS) entry which is preliminary data.</text>
</comment>
<gene>
    <name evidence="1" type="ORF">H4R21_006050</name>
</gene>
<organism evidence="1 2">
    <name type="scientific">Coemansia helicoidea</name>
    <dbReference type="NCBI Taxonomy" id="1286919"/>
    <lineage>
        <taxon>Eukaryota</taxon>
        <taxon>Fungi</taxon>
        <taxon>Fungi incertae sedis</taxon>
        <taxon>Zoopagomycota</taxon>
        <taxon>Kickxellomycotina</taxon>
        <taxon>Kickxellomycetes</taxon>
        <taxon>Kickxellales</taxon>
        <taxon>Kickxellaceae</taxon>
        <taxon>Coemansia</taxon>
    </lineage>
</organism>
<accession>A0ACC1KQ78</accession>
<proteinExistence type="predicted"/>
<dbReference type="Proteomes" id="UP001140087">
    <property type="component" value="Unassembled WGS sequence"/>
</dbReference>
<evidence type="ECO:0000313" key="1">
    <source>
        <dbReference type="EMBL" id="KAJ2793036.1"/>
    </source>
</evidence>
<evidence type="ECO:0000313" key="2">
    <source>
        <dbReference type="Proteomes" id="UP001140087"/>
    </source>
</evidence>
<sequence>MSAFGLVEDVYLFGAPIVASEEEWRLAASVVGGRFVNAYSTRDWILGFFYRTTSLGRRSIAGLHPITGINALENVDVSDEVPGHNAYREVLPLLLHQLGVPVTSVELHADDPAATAEGQGASKEDRTMLAELERAAELLEEHEKKKKNIWPWRWGFWGSRPPAQTGEAPPTAPDDDVATAARELAELGVDVKEVPSTLPALVIAQDKQPPP</sequence>
<reference evidence="1" key="1">
    <citation type="submission" date="2022-07" db="EMBL/GenBank/DDBJ databases">
        <title>Phylogenomic reconstructions and comparative analyses of Kickxellomycotina fungi.</title>
        <authorList>
            <person name="Reynolds N.K."/>
            <person name="Stajich J.E."/>
            <person name="Barry K."/>
            <person name="Grigoriev I.V."/>
            <person name="Crous P."/>
            <person name="Smith M.E."/>
        </authorList>
    </citation>
    <scope>NUCLEOTIDE SEQUENCE</scope>
    <source>
        <strain evidence="1">BCRC 34780</strain>
    </source>
</reference>
<protein>
    <submittedName>
        <fullName evidence="1">Uncharacterized protein</fullName>
    </submittedName>
</protein>
<name>A0ACC1KQ78_9FUNG</name>
<keyword evidence="2" id="KW-1185">Reference proteome</keyword>